<name>A0AA40ZS85_9BACT</name>
<comment type="caution">
    <text evidence="2">The sequence shown here is derived from an EMBL/GenBank/DDBJ whole genome shotgun (WGS) entry which is preliminary data.</text>
</comment>
<feature type="chain" id="PRO_5041207840" description="Lipoprotein" evidence="1">
    <location>
        <begin position="26"/>
        <end position="83"/>
    </location>
</feature>
<evidence type="ECO:0000313" key="2">
    <source>
        <dbReference type="EMBL" id="MBM6856975.1"/>
    </source>
</evidence>
<dbReference type="AlphaFoldDB" id="A0AA40ZS85"/>
<keyword evidence="3" id="KW-1185">Reference proteome</keyword>
<dbReference type="EMBL" id="JACJMO010000004">
    <property type="protein sequence ID" value="MBM6856975.1"/>
    <property type="molecule type" value="Genomic_DNA"/>
</dbReference>
<dbReference type="Proteomes" id="UP000698924">
    <property type="component" value="Unassembled WGS sequence"/>
</dbReference>
<accession>A0AA40ZS85</accession>
<keyword evidence="1" id="KW-0732">Signal</keyword>
<gene>
    <name evidence="2" type="ORF">H6D15_05055</name>
</gene>
<evidence type="ECO:0000256" key="1">
    <source>
        <dbReference type="SAM" id="SignalP"/>
    </source>
</evidence>
<evidence type="ECO:0008006" key="4">
    <source>
        <dbReference type="Google" id="ProtNLM"/>
    </source>
</evidence>
<dbReference type="PROSITE" id="PS51257">
    <property type="entry name" value="PROKAR_LIPOPROTEIN"/>
    <property type="match status" value="1"/>
</dbReference>
<reference evidence="2 3" key="1">
    <citation type="journal article" date="2021" name="Sci. Rep.">
        <title>The distribution of antibiotic resistance genes in chicken gut microbiota commensals.</title>
        <authorList>
            <person name="Juricova H."/>
            <person name="Matiasovicova J."/>
            <person name="Kubasova T."/>
            <person name="Cejkova D."/>
            <person name="Rychlik I."/>
        </authorList>
    </citation>
    <scope>NUCLEOTIDE SEQUENCE [LARGE SCALE GENOMIC DNA]</scope>
    <source>
        <strain evidence="2 3">An421</strain>
    </source>
</reference>
<evidence type="ECO:0000313" key="3">
    <source>
        <dbReference type="Proteomes" id="UP000698924"/>
    </source>
</evidence>
<dbReference type="RefSeq" id="WP_021847123.1">
    <property type="nucleotide sequence ID" value="NZ_JAAZTS010000004.1"/>
</dbReference>
<proteinExistence type="predicted"/>
<organism evidence="2 3">
    <name type="scientific">Caecibacteroides pullorum</name>
    <dbReference type="NCBI Taxonomy" id="2725562"/>
    <lineage>
        <taxon>Bacteria</taxon>
        <taxon>Pseudomonadati</taxon>
        <taxon>Bacteroidota</taxon>
        <taxon>Bacteroidia</taxon>
        <taxon>Bacteroidales</taxon>
        <taxon>Bacteroidaceae</taxon>
        <taxon>Caecibacteroides</taxon>
    </lineage>
</organism>
<protein>
    <recommendedName>
        <fullName evidence="4">Lipoprotein</fullName>
    </recommendedName>
</protein>
<sequence>MKTRVFLAVALVFSLAMMSCGNKKAAEANSETATQVCDSACTKGAGECCANDSVCKGTCNGTCAGDCENASCPKKACDNACEK</sequence>
<feature type="signal peptide" evidence="1">
    <location>
        <begin position="1"/>
        <end position="25"/>
    </location>
</feature>